<dbReference type="RefSeq" id="WP_052043538.1">
    <property type="nucleotide sequence ID" value="NZ_JRNI01000005.1"/>
</dbReference>
<feature type="domain" description="PEP-utilising enzyme C-terminal" evidence="23">
    <location>
        <begin position="273"/>
        <end position="557"/>
    </location>
</feature>
<comment type="caution">
    <text evidence="25">The sequence shown here is derived from an EMBL/GenBank/DDBJ whole genome shotgun (WGS) entry which is preliminary data.</text>
</comment>
<dbReference type="Gene3D" id="1.10.274.10">
    <property type="entry name" value="PtsI, HPr-binding domain"/>
    <property type="match status" value="1"/>
</dbReference>
<evidence type="ECO:0000256" key="16">
    <source>
        <dbReference type="ARBA" id="ARBA00033235"/>
    </source>
</evidence>
<dbReference type="OrthoDB" id="9765468at2"/>
<feature type="binding site" evidence="19">
    <location>
        <position position="349"/>
    </location>
    <ligand>
        <name>phosphoenolpyruvate</name>
        <dbReference type="ChEBI" id="CHEBI:58702"/>
    </ligand>
</feature>
<comment type="cofactor">
    <cofactor evidence="2 17 20">
        <name>Mg(2+)</name>
        <dbReference type="ChEBI" id="CHEBI:18420"/>
    </cofactor>
</comment>
<evidence type="ECO:0000256" key="21">
    <source>
        <dbReference type="SAM" id="Coils"/>
    </source>
</evidence>
<dbReference type="PANTHER" id="PTHR46244:SF3">
    <property type="entry name" value="PHOSPHOENOLPYRUVATE-PROTEIN PHOSPHOTRANSFERASE"/>
    <property type="match status" value="1"/>
</dbReference>
<dbReference type="InterPro" id="IPR006318">
    <property type="entry name" value="PTS_EI-like"/>
</dbReference>
<dbReference type="Pfam" id="PF05524">
    <property type="entry name" value="PEP-utilisers_N"/>
    <property type="match status" value="1"/>
</dbReference>
<evidence type="ECO:0000259" key="22">
    <source>
        <dbReference type="Pfam" id="PF00391"/>
    </source>
</evidence>
<dbReference type="InterPro" id="IPR015813">
    <property type="entry name" value="Pyrv/PenolPyrv_kinase-like_dom"/>
</dbReference>
<evidence type="ECO:0000256" key="9">
    <source>
        <dbReference type="ARBA" id="ARBA00022490"/>
    </source>
</evidence>
<evidence type="ECO:0000256" key="18">
    <source>
        <dbReference type="PIRSR" id="PIRSR000732-1"/>
    </source>
</evidence>
<proteinExistence type="inferred from homology"/>
<dbReference type="GO" id="GO:0009401">
    <property type="term" value="P:phosphoenolpyruvate-dependent sugar phosphotransferase system"/>
    <property type="evidence" value="ECO:0007669"/>
    <property type="project" value="UniProtKB-KW"/>
</dbReference>
<keyword evidence="12 17" id="KW-0598">Phosphotransferase system</keyword>
<keyword evidence="11 17" id="KW-0808">Transferase</keyword>
<evidence type="ECO:0000256" key="4">
    <source>
        <dbReference type="ARBA" id="ARBA00004496"/>
    </source>
</evidence>
<evidence type="ECO:0000256" key="5">
    <source>
        <dbReference type="ARBA" id="ARBA00007837"/>
    </source>
</evidence>
<dbReference type="EMBL" id="JRNI01000005">
    <property type="protein sequence ID" value="KGF32368.1"/>
    <property type="molecule type" value="Genomic_DNA"/>
</dbReference>
<evidence type="ECO:0000256" key="3">
    <source>
        <dbReference type="ARBA" id="ARBA00002728"/>
    </source>
</evidence>
<feature type="binding site" evidence="20">
    <location>
        <position position="471"/>
    </location>
    <ligand>
        <name>Mg(2+)</name>
        <dbReference type="ChEBI" id="CHEBI:18420"/>
    </ligand>
</feature>
<keyword evidence="26" id="KW-1185">Reference proteome</keyword>
<gene>
    <name evidence="25" type="ORF">HMPREF2130_01055</name>
</gene>
<evidence type="ECO:0000256" key="12">
    <source>
        <dbReference type="ARBA" id="ARBA00022683"/>
    </source>
</evidence>
<feature type="domain" description="PEP-utilising enzyme mobile" evidence="22">
    <location>
        <begin position="172"/>
        <end position="241"/>
    </location>
</feature>
<dbReference type="InterPro" id="IPR018274">
    <property type="entry name" value="PEP_util_AS"/>
</dbReference>
<dbReference type="GO" id="GO:0046872">
    <property type="term" value="F:metal ion binding"/>
    <property type="evidence" value="ECO:0007669"/>
    <property type="project" value="UniProtKB-KW"/>
</dbReference>
<dbReference type="PROSITE" id="PS00370">
    <property type="entry name" value="PEP_ENZYMES_PHOS_SITE"/>
    <property type="match status" value="1"/>
</dbReference>
<evidence type="ECO:0000256" key="10">
    <source>
        <dbReference type="ARBA" id="ARBA00022597"/>
    </source>
</evidence>
<evidence type="ECO:0000256" key="19">
    <source>
        <dbReference type="PIRSR" id="PIRSR000732-2"/>
    </source>
</evidence>
<accession>A0A095ZCJ7</accession>
<evidence type="ECO:0000256" key="11">
    <source>
        <dbReference type="ARBA" id="ARBA00022679"/>
    </source>
</evidence>
<dbReference type="InterPro" id="IPR008279">
    <property type="entry name" value="PEP-util_enz_mobile_dom"/>
</dbReference>
<comment type="subcellular location">
    <subcellularLocation>
        <location evidence="4 17">Cytoplasm</location>
    </subcellularLocation>
</comment>
<dbReference type="SUPFAM" id="SSF51621">
    <property type="entry name" value="Phosphoenolpyruvate/pyruvate domain"/>
    <property type="match status" value="1"/>
</dbReference>
<dbReference type="NCBIfam" id="TIGR01417">
    <property type="entry name" value="PTS_I_fam"/>
    <property type="match status" value="1"/>
</dbReference>
<evidence type="ECO:0000256" key="7">
    <source>
        <dbReference type="ARBA" id="ARBA00016544"/>
    </source>
</evidence>
<evidence type="ECO:0000313" key="26">
    <source>
        <dbReference type="Proteomes" id="UP000029629"/>
    </source>
</evidence>
<keyword evidence="8 17" id="KW-0813">Transport</keyword>
<dbReference type="EC" id="2.7.3.9" evidence="6 17"/>
<dbReference type="InterPro" id="IPR008731">
    <property type="entry name" value="PTS_EIN"/>
</dbReference>
<evidence type="ECO:0000256" key="20">
    <source>
        <dbReference type="PIRSR" id="PIRSR000732-3"/>
    </source>
</evidence>
<comment type="function">
    <text evidence="3 17">General (non sugar-specific) component of the phosphoenolpyruvate-dependent sugar phosphotransferase system (sugar PTS). This major carbohydrate active-transport system catalyzes the phosphorylation of incoming sugar substrates concomitantly with their translocation across the cell membrane. Enzyme I transfers the phosphoryl group from phosphoenolpyruvate (PEP) to the phosphoryl carrier protein (HPr).</text>
</comment>
<feature type="active site" description="Proton donor" evidence="18">
    <location>
        <position position="518"/>
    </location>
</feature>
<dbReference type="Pfam" id="PF02896">
    <property type="entry name" value="PEP-utilizers_C"/>
    <property type="match status" value="1"/>
</dbReference>
<feature type="binding site" evidence="19">
    <location>
        <position position="481"/>
    </location>
    <ligand>
        <name>phosphoenolpyruvate</name>
        <dbReference type="ChEBI" id="CHEBI:58702"/>
    </ligand>
</feature>
<feature type="binding site" evidence="19">
    <location>
        <position position="312"/>
    </location>
    <ligand>
        <name>phosphoenolpyruvate</name>
        <dbReference type="ChEBI" id="CHEBI:58702"/>
    </ligand>
</feature>
<dbReference type="PANTHER" id="PTHR46244">
    <property type="entry name" value="PHOSPHOENOLPYRUVATE-PROTEIN PHOSPHOTRANSFERASE"/>
    <property type="match status" value="1"/>
</dbReference>
<feature type="coiled-coil region" evidence="21">
    <location>
        <begin position="44"/>
        <end position="71"/>
    </location>
</feature>
<evidence type="ECO:0000256" key="17">
    <source>
        <dbReference type="PIRNR" id="PIRNR000732"/>
    </source>
</evidence>
<keyword evidence="10 17" id="KW-0762">Sugar transport</keyword>
<feature type="active site" description="Tele-phosphohistidine intermediate" evidence="18">
    <location>
        <position position="205"/>
    </location>
</feature>
<dbReference type="InterPro" id="IPR000121">
    <property type="entry name" value="PEP_util_C"/>
</dbReference>
<dbReference type="Pfam" id="PF00391">
    <property type="entry name" value="PEP-utilizers"/>
    <property type="match status" value="1"/>
</dbReference>
<keyword evidence="14 17" id="KW-0418">Kinase</keyword>
<organism evidence="25 26">
    <name type="scientific">Oligella urethralis DNF00040</name>
    <dbReference type="NCBI Taxonomy" id="1401065"/>
    <lineage>
        <taxon>Bacteria</taxon>
        <taxon>Pseudomonadati</taxon>
        <taxon>Pseudomonadota</taxon>
        <taxon>Betaproteobacteria</taxon>
        <taxon>Burkholderiales</taxon>
        <taxon>Alcaligenaceae</taxon>
        <taxon>Oligella</taxon>
    </lineage>
</organism>
<evidence type="ECO:0000259" key="24">
    <source>
        <dbReference type="Pfam" id="PF05524"/>
    </source>
</evidence>
<keyword evidence="21" id="KW-0175">Coiled coil</keyword>
<dbReference type="GO" id="GO:0005737">
    <property type="term" value="C:cytoplasm"/>
    <property type="evidence" value="ECO:0007669"/>
    <property type="project" value="UniProtKB-SubCell"/>
</dbReference>
<evidence type="ECO:0000256" key="8">
    <source>
        <dbReference type="ARBA" id="ARBA00022448"/>
    </source>
</evidence>
<dbReference type="AlphaFoldDB" id="A0A095ZCJ7"/>
<feature type="binding site" evidence="19">
    <location>
        <begin position="470"/>
        <end position="471"/>
    </location>
    <ligand>
        <name>phosphoenolpyruvate</name>
        <dbReference type="ChEBI" id="CHEBI:58702"/>
    </ligand>
</feature>
<evidence type="ECO:0000259" key="23">
    <source>
        <dbReference type="Pfam" id="PF02896"/>
    </source>
</evidence>
<evidence type="ECO:0000313" key="25">
    <source>
        <dbReference type="EMBL" id="KGF32368.1"/>
    </source>
</evidence>
<sequence>MESLTTGKATLLLKGKGVSKGVVIGRAIIVDESDLEIPHYYLNAAQLDAECERLDRAIQAVYDELDQLQRELPQDAPKELAPLLNVHSLLVSDPMLAQECKVLIRDNAYNAEWALSAQGQHLAHQFEAMDDAYLRERALDIRQVIELVINELQGGGNKPMDLVSKISEGVSTIVVARDITPAEMVKLRAAHFAGFITDIGGPTSHTAIVARSMGVPAVCGATNARHLIHDHDLIVIDGESGDIVVNPSAEILRFYQAKEERLLEDRSQLWENRLLPAMSLDEQAITILGNIENPEEAGEVLAQGGQGIGLYRTEFLFMGNREGLPSEDEQYEAYASVLIQMQTKPVTIRTLDLGYDKNMQGEFSSAVNPALGLRAVRYCLAQPEMFLSQLKALLRAARHGHLKILIPMIANHQEIVAVKNLLQEAAHRLRAEGKDFSEDYELGVMIEIPAVAYVVDLILAEVDFVSIGTNDLIQYMLAIDRIDSDVAHLFDPLHPAVVRMIAHVIDTGLSMNKPVSICGEMAGDSLYTRLLLGLGLKEFSMSPKQIPEVKHIIRQSHIAQTRQRVMRSLKQHPRLELDAHGFIV</sequence>
<dbReference type="InterPro" id="IPR036637">
    <property type="entry name" value="Phosphohistidine_dom_sf"/>
</dbReference>
<dbReference type="GO" id="GO:0008965">
    <property type="term" value="F:phosphoenolpyruvate-protein phosphotransferase activity"/>
    <property type="evidence" value="ECO:0007669"/>
    <property type="project" value="UniProtKB-EC"/>
</dbReference>
<keyword evidence="9 17" id="KW-0963">Cytoplasm</keyword>
<dbReference type="SUPFAM" id="SSF47831">
    <property type="entry name" value="Enzyme I of the PEP:sugar phosphotransferase system HPr-binding (sub)domain"/>
    <property type="match status" value="1"/>
</dbReference>
<keyword evidence="15 17" id="KW-0460">Magnesium</keyword>
<reference evidence="25 26" key="1">
    <citation type="submission" date="2014-07" db="EMBL/GenBank/DDBJ databases">
        <authorList>
            <person name="McCorrison J."/>
            <person name="Sanka R."/>
            <person name="Torralba M."/>
            <person name="Gillis M."/>
            <person name="Haft D.H."/>
            <person name="Methe B."/>
            <person name="Sutton G."/>
            <person name="Nelson K.E."/>
        </authorList>
    </citation>
    <scope>NUCLEOTIDE SEQUENCE [LARGE SCALE GENOMIC DNA]</scope>
    <source>
        <strain evidence="25 26">DNF00040</strain>
    </source>
</reference>
<dbReference type="GO" id="GO:0016301">
    <property type="term" value="F:kinase activity"/>
    <property type="evidence" value="ECO:0007669"/>
    <property type="project" value="UniProtKB-KW"/>
</dbReference>
<feature type="domain" description="Phosphotransferase system enzyme I N-terminal" evidence="24">
    <location>
        <begin position="14"/>
        <end position="137"/>
    </location>
</feature>
<dbReference type="InterPro" id="IPR040442">
    <property type="entry name" value="Pyrv_kinase-like_dom_sf"/>
</dbReference>
<evidence type="ECO:0000256" key="13">
    <source>
        <dbReference type="ARBA" id="ARBA00022723"/>
    </source>
</evidence>
<dbReference type="Gene3D" id="3.20.20.60">
    <property type="entry name" value="Phosphoenolpyruvate-binding domains"/>
    <property type="match status" value="1"/>
</dbReference>
<protein>
    <recommendedName>
        <fullName evidence="7 17">Phosphoenolpyruvate-protein phosphotransferase</fullName>
        <ecNumber evidence="6 17">2.7.3.9</ecNumber>
    </recommendedName>
    <alternativeName>
        <fullName evidence="16 17">Phosphotransferase system, enzyme I</fullName>
    </alternativeName>
</protein>
<dbReference type="Gene3D" id="3.50.30.10">
    <property type="entry name" value="Phosphohistidine domain"/>
    <property type="match status" value="1"/>
</dbReference>
<comment type="similarity">
    <text evidence="5 17">Belongs to the PEP-utilizing enzyme family.</text>
</comment>
<keyword evidence="25" id="KW-0670">Pyruvate</keyword>
<dbReference type="InterPro" id="IPR024692">
    <property type="entry name" value="PTS_EI"/>
</dbReference>
<evidence type="ECO:0000256" key="15">
    <source>
        <dbReference type="ARBA" id="ARBA00022842"/>
    </source>
</evidence>
<evidence type="ECO:0000256" key="6">
    <source>
        <dbReference type="ARBA" id="ARBA00012232"/>
    </source>
</evidence>
<dbReference type="PRINTS" id="PR01736">
    <property type="entry name" value="PHPHTRNFRASE"/>
</dbReference>
<evidence type="ECO:0000256" key="1">
    <source>
        <dbReference type="ARBA" id="ARBA00000683"/>
    </source>
</evidence>
<dbReference type="eggNOG" id="COG1080">
    <property type="taxonomic scope" value="Bacteria"/>
</dbReference>
<dbReference type="InterPro" id="IPR036618">
    <property type="entry name" value="PtsI_HPr-bd_sf"/>
</dbReference>
<dbReference type="InterPro" id="IPR050499">
    <property type="entry name" value="PEP-utilizing_PTS_enzyme"/>
</dbReference>
<evidence type="ECO:0000256" key="14">
    <source>
        <dbReference type="ARBA" id="ARBA00022777"/>
    </source>
</evidence>
<dbReference type="Proteomes" id="UP000029629">
    <property type="component" value="Unassembled WGS sequence"/>
</dbReference>
<comment type="catalytic activity">
    <reaction evidence="1 17">
        <text>L-histidyl-[protein] + phosphoenolpyruvate = N(pros)-phospho-L-histidyl-[protein] + pyruvate</text>
        <dbReference type="Rhea" id="RHEA:23880"/>
        <dbReference type="Rhea" id="RHEA-COMP:9745"/>
        <dbReference type="Rhea" id="RHEA-COMP:9746"/>
        <dbReference type="ChEBI" id="CHEBI:15361"/>
        <dbReference type="ChEBI" id="CHEBI:29979"/>
        <dbReference type="ChEBI" id="CHEBI:58702"/>
        <dbReference type="ChEBI" id="CHEBI:64837"/>
        <dbReference type="EC" id="2.7.3.9"/>
    </reaction>
</comment>
<name>A0A095ZCJ7_9BURK</name>
<dbReference type="PIRSF" id="PIRSF000732">
    <property type="entry name" value="PTS_enzyme_I"/>
    <property type="match status" value="1"/>
</dbReference>
<dbReference type="SUPFAM" id="SSF52009">
    <property type="entry name" value="Phosphohistidine domain"/>
    <property type="match status" value="1"/>
</dbReference>
<keyword evidence="13 17" id="KW-0479">Metal-binding</keyword>
<feature type="binding site" evidence="20">
    <location>
        <position position="447"/>
    </location>
    <ligand>
        <name>Mg(2+)</name>
        <dbReference type="ChEBI" id="CHEBI:18420"/>
    </ligand>
</feature>
<evidence type="ECO:0000256" key="2">
    <source>
        <dbReference type="ARBA" id="ARBA00001946"/>
    </source>
</evidence>